<dbReference type="RefSeq" id="WP_222961727.1">
    <property type="nucleotide sequence ID" value="NZ_JAINZZ010000006.1"/>
</dbReference>
<organism evidence="1 2">
    <name type="scientific">Actinacidiphila acidipaludis</name>
    <dbReference type="NCBI Taxonomy" id="2873382"/>
    <lineage>
        <taxon>Bacteria</taxon>
        <taxon>Bacillati</taxon>
        <taxon>Actinomycetota</taxon>
        <taxon>Actinomycetes</taxon>
        <taxon>Kitasatosporales</taxon>
        <taxon>Streptomycetaceae</taxon>
        <taxon>Actinacidiphila</taxon>
    </lineage>
</organism>
<protein>
    <submittedName>
        <fullName evidence="1">DUF5949 family protein</fullName>
    </submittedName>
</protein>
<sequence>MTQTNAPSPSSPSAASAASAAAPLPSRLGTLMVIPWAGAHEEDGADMPFLMAYALGDGVGGPEGTRQAVLEAAQEIGLPVGGAILDVARTQRPPVKVLVEAGKAVLSMPYLQATCPVPDQWTAAARARGSVYVILASRPWPAAAPGAALGEEELRAFAGDAEVLRSAAHALVPIGTLR</sequence>
<dbReference type="InterPro" id="IPR045993">
    <property type="entry name" value="DUF5949"/>
</dbReference>
<evidence type="ECO:0000313" key="2">
    <source>
        <dbReference type="Proteomes" id="UP000778578"/>
    </source>
</evidence>
<name>A0ABS7Q376_9ACTN</name>
<accession>A0ABS7Q376</accession>
<dbReference type="Proteomes" id="UP000778578">
    <property type="component" value="Unassembled WGS sequence"/>
</dbReference>
<proteinExistence type="predicted"/>
<comment type="caution">
    <text evidence="1">The sequence shown here is derived from an EMBL/GenBank/DDBJ whole genome shotgun (WGS) entry which is preliminary data.</text>
</comment>
<gene>
    <name evidence="1" type="ORF">K7862_08035</name>
</gene>
<keyword evidence="2" id="KW-1185">Reference proteome</keyword>
<dbReference type="Pfam" id="PF19374">
    <property type="entry name" value="DUF5949"/>
    <property type="match status" value="1"/>
</dbReference>
<evidence type="ECO:0000313" key="1">
    <source>
        <dbReference type="EMBL" id="MBY8877582.1"/>
    </source>
</evidence>
<reference evidence="1 2" key="1">
    <citation type="submission" date="2021-08" db="EMBL/GenBank/DDBJ databases">
        <title>WGS of actinomycetes from Thailand.</title>
        <authorList>
            <person name="Thawai C."/>
        </authorList>
    </citation>
    <scope>NUCLEOTIDE SEQUENCE [LARGE SCALE GENOMIC DNA]</scope>
    <source>
        <strain evidence="1 2">PLK6-54</strain>
    </source>
</reference>
<dbReference type="EMBL" id="JAINZZ010000006">
    <property type="protein sequence ID" value="MBY8877582.1"/>
    <property type="molecule type" value="Genomic_DNA"/>
</dbReference>